<sequence>MVVTYTHMFDACTQDWFAVAYILENLLLTLKLENPSLSKAFIRSDEAGCYQNNLLIASIHGISQRTGVVIESYEFSEPQHGKDICDRIICPMKQAVQRYCDEGHDIQPAADMREALLERPVQGVTASVWEVNGTQRSIDVTKIPNFSAYHNFEFEPRGIRVRKAYSVGQDGRSSSFQSFESLQHYLNYGQHENKTSQESVYDQLRRDWVAMFTTVLPENRPRAESGVSSVSSSSLSYLWAGPFKSQELVEQGTPPK</sequence>
<gene>
    <name evidence="1" type="ORF">AWC38_SpisGene12652</name>
</gene>
<keyword evidence="2" id="KW-1185">Reference proteome</keyword>
<protein>
    <submittedName>
        <fullName evidence="1">Uncharacterized protein</fullName>
    </submittedName>
</protein>
<evidence type="ECO:0000313" key="1">
    <source>
        <dbReference type="EMBL" id="PFX22825.1"/>
    </source>
</evidence>
<dbReference type="EMBL" id="LSMT01000228">
    <property type="protein sequence ID" value="PFX22825.1"/>
    <property type="molecule type" value="Genomic_DNA"/>
</dbReference>
<dbReference type="PANTHER" id="PTHR33845:SF1">
    <property type="entry name" value="C2H2-TYPE DOMAIN-CONTAINING PROTEIN"/>
    <property type="match status" value="1"/>
</dbReference>
<organism evidence="1 2">
    <name type="scientific">Stylophora pistillata</name>
    <name type="common">Smooth cauliflower coral</name>
    <dbReference type="NCBI Taxonomy" id="50429"/>
    <lineage>
        <taxon>Eukaryota</taxon>
        <taxon>Metazoa</taxon>
        <taxon>Cnidaria</taxon>
        <taxon>Anthozoa</taxon>
        <taxon>Hexacorallia</taxon>
        <taxon>Scleractinia</taxon>
        <taxon>Astrocoeniina</taxon>
        <taxon>Pocilloporidae</taxon>
        <taxon>Stylophora</taxon>
    </lineage>
</organism>
<dbReference type="AlphaFoldDB" id="A0A2B4S2V9"/>
<name>A0A2B4S2V9_STYPI</name>
<evidence type="ECO:0000313" key="2">
    <source>
        <dbReference type="Proteomes" id="UP000225706"/>
    </source>
</evidence>
<dbReference type="Proteomes" id="UP000225706">
    <property type="component" value="Unassembled WGS sequence"/>
</dbReference>
<dbReference type="STRING" id="50429.A0A2B4S2V9"/>
<dbReference type="PANTHER" id="PTHR33845">
    <property type="entry name" value="C2H2-TYPE DOMAIN-CONTAINING PROTEIN"/>
    <property type="match status" value="1"/>
</dbReference>
<proteinExistence type="predicted"/>
<accession>A0A2B4S2V9</accession>
<reference evidence="2" key="1">
    <citation type="journal article" date="2017" name="bioRxiv">
        <title>Comparative analysis of the genomes of Stylophora pistillata and Acropora digitifera provides evidence for extensive differences between species of corals.</title>
        <authorList>
            <person name="Voolstra C.R."/>
            <person name="Li Y."/>
            <person name="Liew Y.J."/>
            <person name="Baumgarten S."/>
            <person name="Zoccola D."/>
            <person name="Flot J.-F."/>
            <person name="Tambutte S."/>
            <person name="Allemand D."/>
            <person name="Aranda M."/>
        </authorList>
    </citation>
    <scope>NUCLEOTIDE SEQUENCE [LARGE SCALE GENOMIC DNA]</scope>
</reference>
<comment type="caution">
    <text evidence="1">The sequence shown here is derived from an EMBL/GenBank/DDBJ whole genome shotgun (WGS) entry which is preliminary data.</text>
</comment>